<evidence type="ECO:0000313" key="3">
    <source>
        <dbReference type="Proteomes" id="UP001595823"/>
    </source>
</evidence>
<feature type="compositionally biased region" description="Basic residues" evidence="1">
    <location>
        <begin position="69"/>
        <end position="82"/>
    </location>
</feature>
<dbReference type="EMBL" id="JBHSDK010000058">
    <property type="protein sequence ID" value="MFC4337670.1"/>
    <property type="molecule type" value="Genomic_DNA"/>
</dbReference>
<dbReference type="Proteomes" id="UP001595823">
    <property type="component" value="Unassembled WGS sequence"/>
</dbReference>
<feature type="compositionally biased region" description="Basic and acidic residues" evidence="1">
    <location>
        <begin position="83"/>
        <end position="94"/>
    </location>
</feature>
<evidence type="ECO:0000313" key="2">
    <source>
        <dbReference type="EMBL" id="MFC4337670.1"/>
    </source>
</evidence>
<sequence length="115" mass="12977">MPRPNPRNQWSEKEERQYDAIKASKEVRGTSNKRASEIAARTVNKQRAQAGKTQTASKSSIQDMSAYKRGGRRSGKRSGPKGRTKEQLYQDAKRRGVKGRSKMNKAELQRALGDK</sequence>
<comment type="caution">
    <text evidence="2">The sequence shown here is derived from an EMBL/GenBank/DDBJ whole genome shotgun (WGS) entry which is preliminary data.</text>
</comment>
<proteinExistence type="predicted"/>
<accession>A0ABV8U5J3</accession>
<gene>
    <name evidence="2" type="ORF">ACFPET_20965</name>
</gene>
<dbReference type="RefSeq" id="WP_380624892.1">
    <property type="nucleotide sequence ID" value="NZ_JBHSDK010000058.1"/>
</dbReference>
<name>A0ABV8U5J3_9ACTN</name>
<evidence type="ECO:0000256" key="1">
    <source>
        <dbReference type="SAM" id="MobiDB-lite"/>
    </source>
</evidence>
<organism evidence="2 3">
    <name type="scientific">Salininema proteolyticum</name>
    <dbReference type="NCBI Taxonomy" id="1607685"/>
    <lineage>
        <taxon>Bacteria</taxon>
        <taxon>Bacillati</taxon>
        <taxon>Actinomycetota</taxon>
        <taxon>Actinomycetes</taxon>
        <taxon>Glycomycetales</taxon>
        <taxon>Glycomycetaceae</taxon>
        <taxon>Salininema</taxon>
    </lineage>
</organism>
<keyword evidence="3" id="KW-1185">Reference proteome</keyword>
<protein>
    <submittedName>
        <fullName evidence="2">Plasmid stabilization protein</fullName>
    </submittedName>
</protein>
<feature type="compositionally biased region" description="Basic and acidic residues" evidence="1">
    <location>
        <begin position="10"/>
        <end position="28"/>
    </location>
</feature>
<feature type="compositionally biased region" description="Basic and acidic residues" evidence="1">
    <location>
        <begin position="104"/>
        <end position="115"/>
    </location>
</feature>
<feature type="region of interest" description="Disordered" evidence="1">
    <location>
        <begin position="1"/>
        <end position="115"/>
    </location>
</feature>
<reference evidence="3" key="1">
    <citation type="journal article" date="2019" name="Int. J. Syst. Evol. Microbiol.">
        <title>The Global Catalogue of Microorganisms (GCM) 10K type strain sequencing project: providing services to taxonomists for standard genome sequencing and annotation.</title>
        <authorList>
            <consortium name="The Broad Institute Genomics Platform"/>
            <consortium name="The Broad Institute Genome Sequencing Center for Infectious Disease"/>
            <person name="Wu L."/>
            <person name="Ma J."/>
        </authorList>
    </citation>
    <scope>NUCLEOTIDE SEQUENCE [LARGE SCALE GENOMIC DNA]</scope>
    <source>
        <strain evidence="3">IBRC-M 10908</strain>
    </source>
</reference>
<feature type="compositionally biased region" description="Polar residues" evidence="1">
    <location>
        <begin position="43"/>
        <end position="63"/>
    </location>
</feature>